<evidence type="ECO:0000256" key="1">
    <source>
        <dbReference type="ARBA" id="ARBA00022630"/>
    </source>
</evidence>
<evidence type="ECO:0000256" key="4">
    <source>
        <dbReference type="RuleBase" id="RU367069"/>
    </source>
</evidence>
<dbReference type="FunFam" id="3.50.50.60:FF:000705">
    <property type="entry name" value="Protoporphyrinogen oxidase"/>
    <property type="match status" value="1"/>
</dbReference>
<comment type="catalytic activity">
    <reaction evidence="4">
        <text>protoporphyrinogen IX + 3 O2 = protoporphyrin IX + 3 H2O2</text>
        <dbReference type="Rhea" id="RHEA:25576"/>
        <dbReference type="ChEBI" id="CHEBI:15379"/>
        <dbReference type="ChEBI" id="CHEBI:16240"/>
        <dbReference type="ChEBI" id="CHEBI:57306"/>
        <dbReference type="ChEBI" id="CHEBI:57307"/>
        <dbReference type="EC" id="1.3.3.4"/>
    </reaction>
</comment>
<comment type="caution">
    <text evidence="6">The sequence shown here is derived from an EMBL/GenBank/DDBJ whole genome shotgun (WGS) entry which is preliminary data.</text>
</comment>
<dbReference type="OMA" id="EHNQAVQ"/>
<dbReference type="EC" id="1.3.3.4" evidence="4"/>
<feature type="domain" description="Amine oxidase" evidence="5">
    <location>
        <begin position="13"/>
        <end position="407"/>
    </location>
</feature>
<dbReference type="PANTHER" id="PTHR42923">
    <property type="entry name" value="PROTOPORPHYRINOGEN OXIDASE"/>
    <property type="match status" value="1"/>
</dbReference>
<dbReference type="InterPro" id="IPR002937">
    <property type="entry name" value="Amino_oxidase"/>
</dbReference>
<evidence type="ECO:0000256" key="2">
    <source>
        <dbReference type="ARBA" id="ARBA00022827"/>
    </source>
</evidence>
<dbReference type="NCBIfam" id="TIGR00562">
    <property type="entry name" value="proto_IX_ox"/>
    <property type="match status" value="1"/>
</dbReference>
<evidence type="ECO:0000313" key="7">
    <source>
        <dbReference type="Proteomes" id="UP000688137"/>
    </source>
</evidence>
<dbReference type="PANTHER" id="PTHR42923:SF3">
    <property type="entry name" value="PROTOPORPHYRINOGEN OXIDASE"/>
    <property type="match status" value="1"/>
</dbReference>
<keyword evidence="4" id="KW-0350">Heme biosynthesis</keyword>
<dbReference type="AlphaFoldDB" id="A0A8S1LTV6"/>
<keyword evidence="2 4" id="KW-0274">FAD</keyword>
<comment type="cofactor">
    <cofactor evidence="4">
        <name>FAD</name>
        <dbReference type="ChEBI" id="CHEBI:57692"/>
    </cofactor>
    <text evidence="4">Binds 1 FAD per subunit.</text>
</comment>
<organism evidence="6 7">
    <name type="scientific">Paramecium primaurelia</name>
    <dbReference type="NCBI Taxonomy" id="5886"/>
    <lineage>
        <taxon>Eukaryota</taxon>
        <taxon>Sar</taxon>
        <taxon>Alveolata</taxon>
        <taxon>Ciliophora</taxon>
        <taxon>Intramacronucleata</taxon>
        <taxon>Oligohymenophorea</taxon>
        <taxon>Peniculida</taxon>
        <taxon>Parameciidae</taxon>
        <taxon>Paramecium</taxon>
    </lineage>
</organism>
<dbReference type="Pfam" id="PF01593">
    <property type="entry name" value="Amino_oxidase"/>
    <property type="match status" value="1"/>
</dbReference>
<evidence type="ECO:0000259" key="5">
    <source>
        <dbReference type="Pfam" id="PF01593"/>
    </source>
</evidence>
<proteinExistence type="inferred from homology"/>
<dbReference type="InterPro" id="IPR004572">
    <property type="entry name" value="Protoporphyrinogen_oxidase"/>
</dbReference>
<dbReference type="GO" id="GO:0004729">
    <property type="term" value="F:oxygen-dependent protoporphyrinogen oxidase activity"/>
    <property type="evidence" value="ECO:0007669"/>
    <property type="project" value="UniProtKB-UniRule"/>
</dbReference>
<keyword evidence="1 4" id="KW-0285">Flavoprotein</keyword>
<dbReference type="InterPro" id="IPR050464">
    <property type="entry name" value="Zeta_carotene_desat/Oxidored"/>
</dbReference>
<protein>
    <recommendedName>
        <fullName evidence="4">Protoporphyrinogen oxidase</fullName>
        <ecNumber evidence="4">1.3.3.4</ecNumber>
    </recommendedName>
</protein>
<keyword evidence="7" id="KW-1185">Reference proteome</keyword>
<keyword evidence="4" id="KW-0627">Porphyrin biosynthesis</keyword>
<dbReference type="Proteomes" id="UP000688137">
    <property type="component" value="Unassembled WGS sequence"/>
</dbReference>
<evidence type="ECO:0000313" key="6">
    <source>
        <dbReference type="EMBL" id="CAD8069063.1"/>
    </source>
</evidence>
<name>A0A8S1LTV6_PARPR</name>
<comment type="function">
    <text evidence="4">Catalyzes the 6-electron oxidation of protoporphyrinogen-IX to form protoporphyrin-IX.</text>
</comment>
<dbReference type="GO" id="GO:0006782">
    <property type="term" value="P:protoporphyrinogen IX biosynthetic process"/>
    <property type="evidence" value="ECO:0007669"/>
    <property type="project" value="UniProtKB-UniRule"/>
</dbReference>
<comment type="pathway">
    <text evidence="4">Porphyrin-containing compound metabolism; protoporphyrin-IX biosynthesis; protoporphyrin-IX from protoporphyrinogen-IX: step 1/1.</text>
</comment>
<evidence type="ECO:0000256" key="3">
    <source>
        <dbReference type="ARBA" id="ARBA00023002"/>
    </source>
</evidence>
<dbReference type="EMBL" id="CAJJDM010000043">
    <property type="protein sequence ID" value="CAD8069063.1"/>
    <property type="molecule type" value="Genomic_DNA"/>
</dbReference>
<gene>
    <name evidence="6" type="ORF">PPRIM_AZ9-3.1.T0430179</name>
</gene>
<reference evidence="6" key="1">
    <citation type="submission" date="2021-01" db="EMBL/GenBank/DDBJ databases">
        <authorList>
            <consortium name="Genoscope - CEA"/>
            <person name="William W."/>
        </authorList>
    </citation>
    <scope>NUCLEOTIDE SEQUENCE</scope>
</reference>
<keyword evidence="3 4" id="KW-0560">Oxidoreductase</keyword>
<comment type="similarity">
    <text evidence="4">Belongs to the protoporphyrinogen/coproporphyrinogen oxidase family. Protoporphyrinogen oxidase subfamily.</text>
</comment>
<comment type="subcellular location">
    <subcellularLocation>
        <location evidence="4">Mitochondrion inner membrane</location>
    </subcellularLocation>
</comment>
<dbReference type="GO" id="GO:0005743">
    <property type="term" value="C:mitochondrial inner membrane"/>
    <property type="evidence" value="ECO:0007669"/>
    <property type="project" value="UniProtKB-SubCell"/>
</dbReference>
<sequence length="454" mass="52111">MSHKFVIVGAGLSGLSNAFFIKHFFPKAQITLIEQSNRVGGMIVSNNRNGFICEEGPRSIRMGKYNRPLYHILNKIGLYKEFVPSIQQPYSYIYWNGKLNAVPLQMNLGTISQFIKDNGSGDLFKLIKAYPKIMLMNPNTDNLGEYLDHVLGKDLTEKYAESVFYGIYGESVYNLSKALCYTKSHMKGYNEQEISKDLSLDKDFEQVRDEKLKGANSYRFNNGVESLTKRLHTYLQETYKMEYKMQLNSKAKGIDLAKKELIVESREEQEEQRINYDYLILNAPTHQLSQIMTNSNLNKIGEMFRGVKCNSLVTRNICWDQKILPKEFQGFGYLINPKQEQVILGMVADSLSFPSQYPENATNLSVMSIYDVNDHVILSELSKHLGVKIPEPKEIITKSWSKAFTRFSPGHQEEMKKIESELNTKSIIIGANNYTLAIPELVYLSYSKMKQLYL</sequence>
<accession>A0A8S1LTV6</accession>